<keyword evidence="3 5" id="KW-0687">Ribonucleoprotein</keyword>
<dbReference type="Gene3D" id="3.40.50.10490">
    <property type="entry name" value="Glucose-6-phosphate isomerase like protein, domain 1"/>
    <property type="match status" value="1"/>
</dbReference>
<organism evidence="7 8">
    <name type="scientific">Candidatus Buchananbacteria bacterium RIFCSPHIGHO2_01_FULL_46_12</name>
    <dbReference type="NCBI Taxonomy" id="1797536"/>
    <lineage>
        <taxon>Bacteria</taxon>
        <taxon>Candidatus Buchananiibacteriota</taxon>
    </lineage>
</organism>
<sequence>MLKAGAHFGHRQGKRNPKMEPYIFMAKGGVHIINLEKTQEKLAEALAFVKKLVSNNGTILFLGTKKQAQSFIGQAAKDCGMPYINERWLGGTITNFREISRVIRKFLDLKKRKAAGQLEKYTKKEQLDFSDEIIKLDRMVGGIESLTKVPDAIFIVDLKKEKTALAEAIKKNIPVVAICDTNADPQKIAYPIPANDDAVKSIELFVNLIAEAVKEGQKEKGEVVVEKKSADK</sequence>
<dbReference type="GO" id="GO:0006412">
    <property type="term" value="P:translation"/>
    <property type="evidence" value="ECO:0007669"/>
    <property type="project" value="UniProtKB-UniRule"/>
</dbReference>
<protein>
    <recommendedName>
        <fullName evidence="4 5">Small ribosomal subunit protein uS2</fullName>
    </recommendedName>
</protein>
<evidence type="ECO:0000256" key="5">
    <source>
        <dbReference type="HAMAP-Rule" id="MF_00291"/>
    </source>
</evidence>
<evidence type="ECO:0000313" key="8">
    <source>
        <dbReference type="Proteomes" id="UP000178432"/>
    </source>
</evidence>
<dbReference type="Gene3D" id="1.10.287.610">
    <property type="entry name" value="Helix hairpin bin"/>
    <property type="match status" value="1"/>
</dbReference>
<gene>
    <name evidence="5" type="primary">rpsB</name>
    <name evidence="7" type="ORF">A2663_01840</name>
</gene>
<evidence type="ECO:0000313" key="7">
    <source>
        <dbReference type="EMBL" id="OGY48934.1"/>
    </source>
</evidence>
<dbReference type="InterPro" id="IPR005706">
    <property type="entry name" value="Ribosomal_uS2_bac/mit/plastid"/>
</dbReference>
<dbReference type="Pfam" id="PF00318">
    <property type="entry name" value="Ribosomal_S2"/>
    <property type="match status" value="1"/>
</dbReference>
<evidence type="ECO:0000256" key="2">
    <source>
        <dbReference type="ARBA" id="ARBA00022980"/>
    </source>
</evidence>
<dbReference type="SUPFAM" id="SSF52313">
    <property type="entry name" value="Ribosomal protein S2"/>
    <property type="match status" value="1"/>
</dbReference>
<evidence type="ECO:0000256" key="4">
    <source>
        <dbReference type="ARBA" id="ARBA00035256"/>
    </source>
</evidence>
<accession>A0A1G1Y9N6</accession>
<dbReference type="InterPro" id="IPR001865">
    <property type="entry name" value="Ribosomal_uS2"/>
</dbReference>
<evidence type="ECO:0000256" key="3">
    <source>
        <dbReference type="ARBA" id="ARBA00023274"/>
    </source>
</evidence>
<comment type="caution">
    <text evidence="7">The sequence shown here is derived from an EMBL/GenBank/DDBJ whole genome shotgun (WGS) entry which is preliminary data.</text>
</comment>
<comment type="similarity">
    <text evidence="1 5 6">Belongs to the universal ribosomal protein uS2 family.</text>
</comment>
<dbReference type="GO" id="GO:0022627">
    <property type="term" value="C:cytosolic small ribosomal subunit"/>
    <property type="evidence" value="ECO:0007669"/>
    <property type="project" value="TreeGrafter"/>
</dbReference>
<reference evidence="7 8" key="1">
    <citation type="journal article" date="2016" name="Nat. Commun.">
        <title>Thousands of microbial genomes shed light on interconnected biogeochemical processes in an aquifer system.</title>
        <authorList>
            <person name="Anantharaman K."/>
            <person name="Brown C.T."/>
            <person name="Hug L.A."/>
            <person name="Sharon I."/>
            <person name="Castelle C.J."/>
            <person name="Probst A.J."/>
            <person name="Thomas B.C."/>
            <person name="Singh A."/>
            <person name="Wilkins M.J."/>
            <person name="Karaoz U."/>
            <person name="Brodie E.L."/>
            <person name="Williams K.H."/>
            <person name="Hubbard S.S."/>
            <person name="Banfield J.F."/>
        </authorList>
    </citation>
    <scope>NUCLEOTIDE SEQUENCE [LARGE SCALE GENOMIC DNA]</scope>
</reference>
<dbReference type="PROSITE" id="PS00963">
    <property type="entry name" value="RIBOSOMAL_S2_2"/>
    <property type="match status" value="1"/>
</dbReference>
<dbReference type="AlphaFoldDB" id="A0A1G1Y9N6"/>
<dbReference type="HAMAP" id="MF_00291_B">
    <property type="entry name" value="Ribosomal_uS2_B"/>
    <property type="match status" value="1"/>
</dbReference>
<keyword evidence="2 5" id="KW-0689">Ribosomal protein</keyword>
<dbReference type="InterPro" id="IPR018130">
    <property type="entry name" value="Ribosomal_uS2_CS"/>
</dbReference>
<dbReference type="PRINTS" id="PR00395">
    <property type="entry name" value="RIBOSOMALS2"/>
</dbReference>
<evidence type="ECO:0000256" key="1">
    <source>
        <dbReference type="ARBA" id="ARBA00006242"/>
    </source>
</evidence>
<dbReference type="GO" id="GO:0003735">
    <property type="term" value="F:structural constituent of ribosome"/>
    <property type="evidence" value="ECO:0007669"/>
    <property type="project" value="InterPro"/>
</dbReference>
<dbReference type="PANTHER" id="PTHR12534">
    <property type="entry name" value="30S RIBOSOMAL PROTEIN S2 PROKARYOTIC AND ORGANELLAR"/>
    <property type="match status" value="1"/>
</dbReference>
<dbReference type="NCBIfam" id="TIGR01011">
    <property type="entry name" value="rpsB_bact"/>
    <property type="match status" value="1"/>
</dbReference>
<dbReference type="PANTHER" id="PTHR12534:SF0">
    <property type="entry name" value="SMALL RIBOSOMAL SUBUNIT PROTEIN US2M"/>
    <property type="match status" value="1"/>
</dbReference>
<proteinExistence type="inferred from homology"/>
<dbReference type="EMBL" id="MHIF01000007">
    <property type="protein sequence ID" value="OGY48934.1"/>
    <property type="molecule type" value="Genomic_DNA"/>
</dbReference>
<dbReference type="CDD" id="cd01425">
    <property type="entry name" value="RPS2"/>
    <property type="match status" value="1"/>
</dbReference>
<dbReference type="Proteomes" id="UP000178432">
    <property type="component" value="Unassembled WGS sequence"/>
</dbReference>
<name>A0A1G1Y9N6_9BACT</name>
<evidence type="ECO:0000256" key="6">
    <source>
        <dbReference type="RuleBase" id="RU003631"/>
    </source>
</evidence>
<dbReference type="InterPro" id="IPR023591">
    <property type="entry name" value="Ribosomal_uS2_flav_dom_sf"/>
</dbReference>